<gene>
    <name evidence="1" type="ORF">SPARVUS_LOCUS3323933</name>
</gene>
<keyword evidence="2" id="KW-1185">Reference proteome</keyword>
<evidence type="ECO:0000313" key="2">
    <source>
        <dbReference type="Proteomes" id="UP001162483"/>
    </source>
</evidence>
<protein>
    <submittedName>
        <fullName evidence="1">Uncharacterized protein</fullName>
    </submittedName>
</protein>
<dbReference type="EMBL" id="CATNWA010005082">
    <property type="protein sequence ID" value="CAI9549320.1"/>
    <property type="molecule type" value="Genomic_DNA"/>
</dbReference>
<name>A0ABN9BNS0_9NEOB</name>
<evidence type="ECO:0000313" key="1">
    <source>
        <dbReference type="EMBL" id="CAI9549320.1"/>
    </source>
</evidence>
<proteinExistence type="predicted"/>
<feature type="non-terminal residue" evidence="1">
    <location>
        <position position="42"/>
    </location>
</feature>
<accession>A0ABN9BNS0</accession>
<organism evidence="1 2">
    <name type="scientific">Staurois parvus</name>
    <dbReference type="NCBI Taxonomy" id="386267"/>
    <lineage>
        <taxon>Eukaryota</taxon>
        <taxon>Metazoa</taxon>
        <taxon>Chordata</taxon>
        <taxon>Craniata</taxon>
        <taxon>Vertebrata</taxon>
        <taxon>Euteleostomi</taxon>
        <taxon>Amphibia</taxon>
        <taxon>Batrachia</taxon>
        <taxon>Anura</taxon>
        <taxon>Neobatrachia</taxon>
        <taxon>Ranoidea</taxon>
        <taxon>Ranidae</taxon>
        <taxon>Staurois</taxon>
    </lineage>
</organism>
<reference evidence="1" key="1">
    <citation type="submission" date="2023-05" db="EMBL/GenBank/DDBJ databases">
        <authorList>
            <person name="Stuckert A."/>
        </authorList>
    </citation>
    <scope>NUCLEOTIDE SEQUENCE</scope>
</reference>
<comment type="caution">
    <text evidence="1">The sequence shown here is derived from an EMBL/GenBank/DDBJ whole genome shotgun (WGS) entry which is preliminary data.</text>
</comment>
<dbReference type="Proteomes" id="UP001162483">
    <property type="component" value="Unassembled WGS sequence"/>
</dbReference>
<sequence length="42" mass="4403">MPTASAHQCHISAPISVPSVPHISAHIFSCFQCHPSVPVSGH</sequence>